<gene>
    <name evidence="1" type="ORF">ACFQZU_01020</name>
</gene>
<sequence length="110" mass="12001">MPTTITHRVRPPTERSARTRLLTRLATAVREYGGTAVLALSHTAHPVLYVRYRGRTVPVVLIQGLDGRWWFLWGRAGLGDASQIEAVAAHLAGADALAPPQFPAPRKQVA</sequence>
<evidence type="ECO:0000313" key="1">
    <source>
        <dbReference type="EMBL" id="MFD0799903.1"/>
    </source>
</evidence>
<protein>
    <recommendedName>
        <fullName evidence="3">Immunity protein 35 domain-containing protein</fullName>
    </recommendedName>
</protein>
<accession>A0ABW3BAS0</accession>
<dbReference type="Proteomes" id="UP001596956">
    <property type="component" value="Unassembled WGS sequence"/>
</dbReference>
<comment type="caution">
    <text evidence="1">The sequence shown here is derived from an EMBL/GenBank/DDBJ whole genome shotgun (WGS) entry which is preliminary data.</text>
</comment>
<reference evidence="2" key="1">
    <citation type="journal article" date="2019" name="Int. J. Syst. Evol. Microbiol.">
        <title>The Global Catalogue of Microorganisms (GCM) 10K type strain sequencing project: providing services to taxonomists for standard genome sequencing and annotation.</title>
        <authorList>
            <consortium name="The Broad Institute Genomics Platform"/>
            <consortium name="The Broad Institute Genome Sequencing Center for Infectious Disease"/>
            <person name="Wu L."/>
            <person name="Ma J."/>
        </authorList>
    </citation>
    <scope>NUCLEOTIDE SEQUENCE [LARGE SCALE GENOMIC DNA]</scope>
    <source>
        <strain evidence="2">CCUG 63369</strain>
    </source>
</reference>
<keyword evidence="2" id="KW-1185">Reference proteome</keyword>
<dbReference type="EMBL" id="JBHTHR010000009">
    <property type="protein sequence ID" value="MFD0799903.1"/>
    <property type="molecule type" value="Genomic_DNA"/>
</dbReference>
<evidence type="ECO:0008006" key="3">
    <source>
        <dbReference type="Google" id="ProtNLM"/>
    </source>
</evidence>
<proteinExistence type="predicted"/>
<evidence type="ECO:0000313" key="2">
    <source>
        <dbReference type="Proteomes" id="UP001596956"/>
    </source>
</evidence>
<organism evidence="1 2">
    <name type="scientific">Streptomonospora algeriensis</name>
    <dbReference type="NCBI Taxonomy" id="995084"/>
    <lineage>
        <taxon>Bacteria</taxon>
        <taxon>Bacillati</taxon>
        <taxon>Actinomycetota</taxon>
        <taxon>Actinomycetes</taxon>
        <taxon>Streptosporangiales</taxon>
        <taxon>Nocardiopsidaceae</taxon>
        <taxon>Streptomonospora</taxon>
    </lineage>
</organism>
<name>A0ABW3BAS0_9ACTN</name>